<dbReference type="GO" id="GO:0005579">
    <property type="term" value="C:membrane attack complex"/>
    <property type="evidence" value="ECO:0007669"/>
    <property type="project" value="UniProtKB-KW"/>
</dbReference>
<dbReference type="InterPro" id="IPR001862">
    <property type="entry name" value="MAC_perforin"/>
</dbReference>
<keyword evidence="8" id="KW-0399">Innate immunity</keyword>
<keyword evidence="14" id="KW-0180">Complement pathway</keyword>
<keyword evidence="19" id="KW-0325">Glycoprotein</keyword>
<dbReference type="InterPro" id="IPR023415">
    <property type="entry name" value="LDLR_class-A_CS"/>
</dbReference>
<keyword evidence="6" id="KW-0245">EGF-like domain</keyword>
<dbReference type="InterPro" id="IPR000884">
    <property type="entry name" value="TSP1_rpt"/>
</dbReference>
<dbReference type="PRINTS" id="PR00764">
    <property type="entry name" value="COMPLEMENTC9"/>
</dbReference>
<dbReference type="InterPro" id="IPR002172">
    <property type="entry name" value="LDrepeatLR_classA_rpt"/>
</dbReference>
<organism evidence="24 25">
    <name type="scientific">Megalops atlanticus</name>
    <name type="common">Tarpon</name>
    <name type="synonym">Clupea gigantea</name>
    <dbReference type="NCBI Taxonomy" id="7932"/>
    <lineage>
        <taxon>Eukaryota</taxon>
        <taxon>Metazoa</taxon>
        <taxon>Chordata</taxon>
        <taxon>Craniata</taxon>
        <taxon>Vertebrata</taxon>
        <taxon>Euteleostomi</taxon>
        <taxon>Actinopterygii</taxon>
        <taxon>Neopterygii</taxon>
        <taxon>Teleostei</taxon>
        <taxon>Elopiformes</taxon>
        <taxon>Megalopidae</taxon>
        <taxon>Megalops</taxon>
    </lineage>
</organism>
<dbReference type="AlphaFoldDB" id="A0A9D3PJW7"/>
<evidence type="ECO:0000256" key="1">
    <source>
        <dbReference type="ARBA" id="ARBA00004276"/>
    </source>
</evidence>
<dbReference type="GO" id="GO:0031640">
    <property type="term" value="P:killing of cells of another organism"/>
    <property type="evidence" value="ECO:0007669"/>
    <property type="project" value="UniProtKB-KW"/>
</dbReference>
<evidence type="ECO:0000256" key="9">
    <source>
        <dbReference type="ARBA" id="ARBA00022692"/>
    </source>
</evidence>
<evidence type="ECO:0000256" key="2">
    <source>
        <dbReference type="ARBA" id="ARBA00004613"/>
    </source>
</evidence>
<keyword evidence="10 22" id="KW-0732">Signal</keyword>
<dbReference type="InterPro" id="IPR036383">
    <property type="entry name" value="TSP1_rpt_sf"/>
</dbReference>
<dbReference type="Gene3D" id="2.20.100.10">
    <property type="entry name" value="Thrombospondin type-1 (TSP1) repeat"/>
    <property type="match status" value="1"/>
</dbReference>
<comment type="caution">
    <text evidence="24">The sequence shown here is derived from an EMBL/GenBank/DDBJ whole genome shotgun (WGS) entry which is preliminary data.</text>
</comment>
<evidence type="ECO:0000256" key="22">
    <source>
        <dbReference type="SAM" id="SignalP"/>
    </source>
</evidence>
<dbReference type="SUPFAM" id="SSF82895">
    <property type="entry name" value="TSP-1 type 1 repeat"/>
    <property type="match status" value="2"/>
</dbReference>
<keyword evidence="15" id="KW-0473">Membrane attack complex</keyword>
<dbReference type="PROSITE" id="PS01186">
    <property type="entry name" value="EGF_2"/>
    <property type="match status" value="1"/>
</dbReference>
<evidence type="ECO:0000256" key="15">
    <source>
        <dbReference type="ARBA" id="ARBA00023058"/>
    </source>
</evidence>
<keyword evidence="11" id="KW-0677">Repeat</keyword>
<dbReference type="GO" id="GO:0006957">
    <property type="term" value="P:complement activation, alternative pathway"/>
    <property type="evidence" value="ECO:0007669"/>
    <property type="project" value="UniProtKB-KW"/>
</dbReference>
<evidence type="ECO:0000256" key="13">
    <source>
        <dbReference type="ARBA" id="ARBA00022859"/>
    </source>
</evidence>
<comment type="subcellular location">
    <subcellularLocation>
        <location evidence="2">Secreted</location>
    </subcellularLocation>
    <subcellularLocation>
        <location evidence="1">Target cell membrane</location>
        <topology evidence="1">Multi-pass membrane protein</topology>
    </subcellularLocation>
</comment>
<dbReference type="OrthoDB" id="6150863at2759"/>
<keyword evidence="16" id="KW-0472">Membrane</keyword>
<dbReference type="Proteomes" id="UP001046870">
    <property type="component" value="Chromosome 17"/>
</dbReference>
<dbReference type="Pfam" id="PF21195">
    <property type="entry name" value="EGF_C8A_B_C6"/>
    <property type="match status" value="1"/>
</dbReference>
<evidence type="ECO:0000313" key="25">
    <source>
        <dbReference type="Proteomes" id="UP001046870"/>
    </source>
</evidence>
<dbReference type="SMART" id="SM00457">
    <property type="entry name" value="MACPF"/>
    <property type="match status" value="1"/>
</dbReference>
<dbReference type="GO" id="GO:0005576">
    <property type="term" value="C:extracellular region"/>
    <property type="evidence" value="ECO:0007669"/>
    <property type="project" value="UniProtKB-SubCell"/>
</dbReference>
<evidence type="ECO:0000256" key="5">
    <source>
        <dbReference type="ARBA" id="ARBA00022525"/>
    </source>
</evidence>
<evidence type="ECO:0000256" key="17">
    <source>
        <dbReference type="ARBA" id="ARBA00023157"/>
    </source>
</evidence>
<feature type="disulfide bond" evidence="21">
    <location>
        <begin position="130"/>
        <end position="145"/>
    </location>
</feature>
<feature type="chain" id="PRO_5038492263" description="MACPF domain-containing protein" evidence="22">
    <location>
        <begin position="21"/>
        <end position="591"/>
    </location>
</feature>
<evidence type="ECO:0000256" key="10">
    <source>
        <dbReference type="ARBA" id="ARBA00022729"/>
    </source>
</evidence>
<evidence type="ECO:0000256" key="19">
    <source>
        <dbReference type="ARBA" id="ARBA00023180"/>
    </source>
</evidence>
<dbReference type="CDD" id="cd00112">
    <property type="entry name" value="LDLa"/>
    <property type="match status" value="1"/>
</dbReference>
<dbReference type="PROSITE" id="PS50068">
    <property type="entry name" value="LDLRA_2"/>
    <property type="match status" value="1"/>
</dbReference>
<evidence type="ECO:0000256" key="6">
    <source>
        <dbReference type="ARBA" id="ARBA00022536"/>
    </source>
</evidence>
<evidence type="ECO:0000256" key="3">
    <source>
        <dbReference type="ARBA" id="ARBA00009214"/>
    </source>
</evidence>
<accession>A0A9D3PJW7</accession>
<evidence type="ECO:0000256" key="11">
    <source>
        <dbReference type="ARBA" id="ARBA00022737"/>
    </source>
</evidence>
<evidence type="ECO:0000256" key="18">
    <source>
        <dbReference type="ARBA" id="ARBA00023162"/>
    </source>
</evidence>
<name>A0A9D3PJW7_MEGAT</name>
<dbReference type="Pfam" id="PF00057">
    <property type="entry name" value="Ldl_recept_a"/>
    <property type="match status" value="1"/>
</dbReference>
<dbReference type="EMBL" id="JAFDVH010000017">
    <property type="protein sequence ID" value="KAG7462025.1"/>
    <property type="molecule type" value="Genomic_DNA"/>
</dbReference>
<evidence type="ECO:0000256" key="20">
    <source>
        <dbReference type="ARBA" id="ARBA00023298"/>
    </source>
</evidence>
<evidence type="ECO:0000256" key="4">
    <source>
        <dbReference type="ARBA" id="ARBA00022452"/>
    </source>
</evidence>
<comment type="caution">
    <text evidence="21">Lacks conserved residue(s) required for the propagation of feature annotation.</text>
</comment>
<protein>
    <recommendedName>
        <fullName evidence="23">MACPF domain-containing protein</fullName>
    </recommendedName>
</protein>
<feature type="disulfide bond" evidence="21">
    <location>
        <begin position="111"/>
        <end position="123"/>
    </location>
</feature>
<evidence type="ECO:0000256" key="14">
    <source>
        <dbReference type="ARBA" id="ARBA00022875"/>
    </source>
</evidence>
<proteinExistence type="inferred from homology"/>
<feature type="domain" description="MACPF" evidence="23">
    <location>
        <begin position="151"/>
        <end position="506"/>
    </location>
</feature>
<keyword evidence="9" id="KW-0812">Transmembrane</keyword>
<evidence type="ECO:0000259" key="23">
    <source>
        <dbReference type="PROSITE" id="PS51412"/>
    </source>
</evidence>
<dbReference type="InterPro" id="IPR048831">
    <property type="entry name" value="C8A_B_C6_EGF-like"/>
</dbReference>
<keyword evidence="12" id="KW-0204">Cytolysis</keyword>
<evidence type="ECO:0000256" key="8">
    <source>
        <dbReference type="ARBA" id="ARBA00022588"/>
    </source>
</evidence>
<evidence type="ECO:0000256" key="12">
    <source>
        <dbReference type="ARBA" id="ARBA00022852"/>
    </source>
</evidence>
<dbReference type="SMART" id="SM00192">
    <property type="entry name" value="LDLa"/>
    <property type="match status" value="1"/>
</dbReference>
<dbReference type="InterPro" id="IPR020864">
    <property type="entry name" value="MACPF"/>
</dbReference>
<evidence type="ECO:0000256" key="21">
    <source>
        <dbReference type="PROSITE-ProRule" id="PRU00124"/>
    </source>
</evidence>
<keyword evidence="18" id="KW-0179">Complement alternate pathway</keyword>
<dbReference type="PANTHER" id="PTHR45742">
    <property type="entry name" value="COMPLEMENT COMPONENT C6"/>
    <property type="match status" value="1"/>
</dbReference>
<sequence length="591" mass="66035">MLCSLLDLYLLALSINNVLSVDVLNFQWKAIEGRAENSTVRKTRGVDTPPPIDCRLRQWSPWTPCTACKETKSRFKYLEQAAQFGGTECISSQWDTRACAAEPACDRKHDCAGGFTCKETGRCVSERLRCNGERDCRDWSDEDECDEESFPEGMCSQLFPIPGSEIAVRGYNILTGEFLQNTIDPTYYGGVCEYVYNGEWRKLVYDAFCENLYYNDDEKYYRKPYNFHTYRFMGHADTGGSSEYYEDAASLLKARKDENSFNLGFTFGINTVEVGLSGSSESMILSNISKYDAKNLGFVRLVSKVQTAQFKMRSRGLMLDEDMYQSLVELPEEYHFGAYSRFLTQYGMHYITSGIMGGRLEYILVVDKTEMRKHELSGSEAGTCLGASIGFAMSDHSTLKLKGSTCAKHGTFSRGVGLSSSFIKDVISNVQGGSTGSSGGLLAVRDAKTYQSWGKSLKYNPGLIEFESLPVYELVRFSAVAEEMKGKVALLKRAYEEYLQEFSSCRCAPCKNNGVAVLLGTSCHCLCKQGYQGVACEETERKGPTHGSWSCWGPWSASQSQRKTRERQCNNPAPLNEGMSCLGQATQTYNI</sequence>
<dbReference type="InterPro" id="IPR036055">
    <property type="entry name" value="LDL_receptor-like_sf"/>
</dbReference>
<dbReference type="Gene3D" id="4.10.400.10">
    <property type="entry name" value="Low-density Lipoprotein Receptor"/>
    <property type="match status" value="1"/>
</dbReference>
<feature type="signal peptide" evidence="22">
    <location>
        <begin position="1"/>
        <end position="20"/>
    </location>
</feature>
<dbReference type="PROSITE" id="PS51412">
    <property type="entry name" value="MACPF_2"/>
    <property type="match status" value="1"/>
</dbReference>
<keyword evidence="7" id="KW-1052">Target cell membrane</keyword>
<dbReference type="PANTHER" id="PTHR45742:SF1">
    <property type="entry name" value="COMPLEMENT COMPONENT C8 ALPHA CHAIN"/>
    <property type="match status" value="1"/>
</dbReference>
<dbReference type="SMART" id="SM00209">
    <property type="entry name" value="TSP1"/>
    <property type="match status" value="1"/>
</dbReference>
<reference evidence="24" key="1">
    <citation type="submission" date="2021-01" db="EMBL/GenBank/DDBJ databases">
        <authorList>
            <person name="Zahm M."/>
            <person name="Roques C."/>
            <person name="Cabau C."/>
            <person name="Klopp C."/>
            <person name="Donnadieu C."/>
            <person name="Jouanno E."/>
            <person name="Lampietro C."/>
            <person name="Louis A."/>
            <person name="Herpin A."/>
            <person name="Echchiki A."/>
            <person name="Berthelot C."/>
            <person name="Parey E."/>
            <person name="Roest-Crollius H."/>
            <person name="Braasch I."/>
            <person name="Postlethwait J."/>
            <person name="Bobe J."/>
            <person name="Montfort J."/>
            <person name="Bouchez O."/>
            <person name="Begum T."/>
            <person name="Mejri S."/>
            <person name="Adams A."/>
            <person name="Chen W.-J."/>
            <person name="Guiguen Y."/>
        </authorList>
    </citation>
    <scope>NUCLEOTIDE SEQUENCE</scope>
    <source>
        <strain evidence="24">YG-15Mar2019-1</strain>
        <tissue evidence="24">Brain</tissue>
    </source>
</reference>
<evidence type="ECO:0000256" key="7">
    <source>
        <dbReference type="ARBA" id="ARBA00022537"/>
    </source>
</evidence>
<evidence type="ECO:0000256" key="16">
    <source>
        <dbReference type="ARBA" id="ARBA00023136"/>
    </source>
</evidence>
<dbReference type="GO" id="GO:0044218">
    <property type="term" value="C:other organism cell membrane"/>
    <property type="evidence" value="ECO:0007669"/>
    <property type="project" value="UniProtKB-KW"/>
</dbReference>
<keyword evidence="13" id="KW-0391">Immunity</keyword>
<keyword evidence="5" id="KW-0964">Secreted</keyword>
<dbReference type="PROSITE" id="PS50092">
    <property type="entry name" value="TSP1"/>
    <property type="match status" value="2"/>
</dbReference>
<dbReference type="InterPro" id="IPR000742">
    <property type="entry name" value="EGF"/>
</dbReference>
<keyword evidence="25" id="KW-1185">Reference proteome</keyword>
<keyword evidence="4" id="KW-1134">Transmembrane beta strand</keyword>
<dbReference type="GO" id="GO:0006958">
    <property type="term" value="P:complement activation, classical pathway"/>
    <property type="evidence" value="ECO:0007669"/>
    <property type="project" value="UniProtKB-KW"/>
</dbReference>
<evidence type="ECO:0000313" key="24">
    <source>
        <dbReference type="EMBL" id="KAG7462025.1"/>
    </source>
</evidence>
<keyword evidence="17 21" id="KW-1015">Disulfide bond</keyword>
<gene>
    <name evidence="24" type="ORF">MATL_G00197580</name>
</gene>
<dbReference type="PROSITE" id="PS01209">
    <property type="entry name" value="LDLRA_1"/>
    <property type="match status" value="1"/>
</dbReference>
<dbReference type="SUPFAM" id="SSF57424">
    <property type="entry name" value="LDL receptor-like module"/>
    <property type="match status" value="1"/>
</dbReference>
<dbReference type="Pfam" id="PF01823">
    <property type="entry name" value="MACPF"/>
    <property type="match status" value="1"/>
</dbReference>
<dbReference type="Gene3D" id="2.10.25.10">
    <property type="entry name" value="Laminin"/>
    <property type="match status" value="1"/>
</dbReference>
<comment type="similarity">
    <text evidence="3">Belongs to the complement C6/C7/C8/C9 family.</text>
</comment>
<keyword evidence="20" id="KW-1053">Target membrane</keyword>